<dbReference type="InterPro" id="IPR001590">
    <property type="entry name" value="Peptidase_M12B"/>
</dbReference>
<dbReference type="SUPFAM" id="SSF57552">
    <property type="entry name" value="Blood coagulation inhibitor (disintegrin)"/>
    <property type="match status" value="1"/>
</dbReference>
<feature type="domain" description="Disintegrin" evidence="8">
    <location>
        <begin position="510"/>
        <end position="616"/>
    </location>
</feature>
<dbReference type="SMART" id="SM00050">
    <property type="entry name" value="DISIN"/>
    <property type="match status" value="1"/>
</dbReference>
<evidence type="ECO:0000313" key="11">
    <source>
        <dbReference type="RefSeq" id="XP_011501699.1"/>
    </source>
</evidence>
<name>A0AAJ6YP89_9HYME</name>
<reference evidence="11" key="1">
    <citation type="submission" date="2025-08" db="UniProtKB">
        <authorList>
            <consortium name="RefSeq"/>
        </authorList>
    </citation>
    <scope>IDENTIFICATION</scope>
</reference>
<evidence type="ECO:0000256" key="5">
    <source>
        <dbReference type="SAM" id="MobiDB-lite"/>
    </source>
</evidence>
<dbReference type="GO" id="GO:0046872">
    <property type="term" value="F:metal ion binding"/>
    <property type="evidence" value="ECO:0007669"/>
    <property type="project" value="UniProtKB-KW"/>
</dbReference>
<dbReference type="RefSeq" id="XP_011501699.1">
    <property type="nucleotide sequence ID" value="XM_011503397.1"/>
</dbReference>
<feature type="transmembrane region" description="Helical" evidence="6">
    <location>
        <begin position="744"/>
        <end position="767"/>
    </location>
</feature>
<keyword evidence="4" id="KW-0479">Metal-binding</keyword>
<dbReference type="Pfam" id="PF13574">
    <property type="entry name" value="Reprolysin_2"/>
    <property type="match status" value="1"/>
</dbReference>
<dbReference type="Pfam" id="PF00200">
    <property type="entry name" value="Disintegrin"/>
    <property type="match status" value="1"/>
</dbReference>
<evidence type="ECO:0000256" key="6">
    <source>
        <dbReference type="SAM" id="Phobius"/>
    </source>
</evidence>
<comment type="caution">
    <text evidence="4">Lacks conserved residue(s) required for the propagation of feature annotation.</text>
</comment>
<keyword evidence="10" id="KW-1185">Reference proteome</keyword>
<evidence type="ECO:0000256" key="1">
    <source>
        <dbReference type="ARBA" id="ARBA00001809"/>
    </source>
</evidence>
<dbReference type="CTD" id="34772"/>
<keyword evidence="7" id="KW-0732">Signal</keyword>
<dbReference type="InterPro" id="IPR049038">
    <property type="entry name" value="ADAM10_Cys-rich"/>
</dbReference>
<keyword evidence="6" id="KW-0472">Membrane</keyword>
<dbReference type="SUPFAM" id="SSF55486">
    <property type="entry name" value="Metalloproteases ('zincins'), catalytic domain"/>
    <property type="match status" value="1"/>
</dbReference>
<dbReference type="GeneID" id="105365278"/>
<evidence type="ECO:0000256" key="2">
    <source>
        <dbReference type="ARBA" id="ARBA00012332"/>
    </source>
</evidence>
<sequence length="910" mass="101329">MFADTCGFVLFLLLLVPYIESARRLNEYIRHYEPLSYDTQEIHRSHLRTKRSLAHDNAVTLKFRAHNRDFRVRLKRDVTTFSTDLVIVGPSNKKEDLDTSHIYQGHLIGEPGSHVFGSISDGIFHGKIISPRDGAWYIEKSHYYFPRHKLNETLHSVIYHENDVEDPYQRLRPGESSGCGITEEVVEWMERIQNSGELETPIPPVAPKNLKNWSPETETPGHKYSKEANIPSDHWIRTRRATRPKEDSKKKNTCFLFIQTDPLIWRHIFEQLNHDEDKTREEILSLIAHHVTAVNYIYRDTKFDGKIEHRDIKFEVQRIKIDDDSACGQPHSYQDQNPFCREDIDVSNFLNLHSLGNHEDFCLAYVFTYRDFTGGTLGLAWVASASGASGGICERYKTYTETVAGMYQSTKRSLNTGIITFVNYNSRVPPKVSQLTLAHEIGHNFGSPHDFPTDCKPGGIKGNYIMFASATSGDRPNNSKFSKCSIGNISNVLDAIVDNKKRNCFNASLGAFCGNKIVEAGEECDCGYDDDECVDKCCYPRQLSPLERINNDTAKGCRRKHGAQCSPSQGPCCSSEHCTFVSLSQNVQCKAESDCSYSSICNGRSSECPPPVPKANKTRCNEGTQLCINGECTGSICLEWNLTECFLTSSIIPNIDKRKLCELACQNGTDASTCRSTSEFAHLVNLAKGGISLRPGSPCDNFQGYCDVFLKCRAVDAEGPLARLKNMLFNEDTLVTVAQWITEYWWAVLLMGIAFIIFMGLFIKCCAVHTPSSNPKKPPARHISDTLRRPMNTLRRMRHPHSGGGGGARSVPPRQAGGHGGHGTRGQSHGYTETRGAQYYPKGYRSVPTASAPVGPNTSACSSSSSSGGPGGYPRGSTPHNHHPELYAGAYSNTGGGGRSSAYEMRHHKV</sequence>
<feature type="domain" description="Peptidase M12B" evidence="9">
    <location>
        <begin position="256"/>
        <end position="493"/>
    </location>
</feature>
<evidence type="ECO:0000259" key="8">
    <source>
        <dbReference type="PROSITE" id="PS50214"/>
    </source>
</evidence>
<evidence type="ECO:0000256" key="4">
    <source>
        <dbReference type="PROSITE-ProRule" id="PRU00276"/>
    </source>
</evidence>
<evidence type="ECO:0000259" key="9">
    <source>
        <dbReference type="PROSITE" id="PS50215"/>
    </source>
</evidence>
<dbReference type="GO" id="GO:0007219">
    <property type="term" value="P:Notch signaling pathway"/>
    <property type="evidence" value="ECO:0007669"/>
    <property type="project" value="TreeGrafter"/>
</dbReference>
<feature type="region of interest" description="Disordered" evidence="5">
    <location>
        <begin position="795"/>
        <end position="910"/>
    </location>
</feature>
<keyword evidence="6" id="KW-0812">Transmembrane</keyword>
<dbReference type="PANTHER" id="PTHR45702">
    <property type="entry name" value="ADAM10/ADAM17 METALLOPEPTIDASE FAMILY MEMBER"/>
    <property type="match status" value="1"/>
</dbReference>
<dbReference type="InterPro" id="IPR024079">
    <property type="entry name" value="MetalloPept_cat_dom_sf"/>
</dbReference>
<feature type="binding site" evidence="4">
    <location>
        <position position="443"/>
    </location>
    <ligand>
        <name>Zn(2+)</name>
        <dbReference type="ChEBI" id="CHEBI:29105"/>
        <note>catalytic</note>
    </ligand>
</feature>
<protein>
    <recommendedName>
        <fullName evidence="2">ADAM10 endopeptidase</fullName>
        <ecNumber evidence="2">3.4.24.81</ecNumber>
    </recommendedName>
</protein>
<feature type="compositionally biased region" description="Low complexity" evidence="5">
    <location>
        <begin position="855"/>
        <end position="867"/>
    </location>
</feature>
<feature type="binding site" evidence="4">
    <location>
        <position position="449"/>
    </location>
    <ligand>
        <name>Zn(2+)</name>
        <dbReference type="ChEBI" id="CHEBI:29105"/>
        <note>catalytic</note>
    </ligand>
</feature>
<accession>A0AAJ6YP89</accession>
<evidence type="ECO:0000256" key="7">
    <source>
        <dbReference type="SAM" id="SignalP"/>
    </source>
</evidence>
<keyword evidence="11" id="KW-0482">Metalloprotease</keyword>
<dbReference type="EC" id="3.4.24.81" evidence="2"/>
<dbReference type="GO" id="GO:0006509">
    <property type="term" value="P:membrane protein ectodomain proteolysis"/>
    <property type="evidence" value="ECO:0007669"/>
    <property type="project" value="TreeGrafter"/>
</dbReference>
<evidence type="ECO:0000256" key="3">
    <source>
        <dbReference type="ARBA" id="ARBA00022685"/>
    </source>
</evidence>
<dbReference type="Gene3D" id="4.10.70.10">
    <property type="entry name" value="Disintegrin domain"/>
    <property type="match status" value="1"/>
</dbReference>
<dbReference type="GO" id="GO:0005886">
    <property type="term" value="C:plasma membrane"/>
    <property type="evidence" value="ECO:0007669"/>
    <property type="project" value="TreeGrafter"/>
</dbReference>
<dbReference type="InterPro" id="IPR001762">
    <property type="entry name" value="Disintegrin_dom"/>
</dbReference>
<dbReference type="InterPro" id="IPR036436">
    <property type="entry name" value="Disintegrin_dom_sf"/>
</dbReference>
<dbReference type="Proteomes" id="UP000695007">
    <property type="component" value="Unplaced"/>
</dbReference>
<dbReference type="PANTHER" id="PTHR45702:SF2">
    <property type="entry name" value="KUZBANIAN, ISOFORM A"/>
    <property type="match status" value="1"/>
</dbReference>
<evidence type="ECO:0000313" key="10">
    <source>
        <dbReference type="Proteomes" id="UP000695007"/>
    </source>
</evidence>
<keyword evidence="11" id="KW-0378">Hydrolase</keyword>
<dbReference type="InterPro" id="IPR051489">
    <property type="entry name" value="ADAM_Metalloproteinase"/>
</dbReference>
<feature type="chain" id="PRO_5042558987" description="ADAM10 endopeptidase" evidence="7">
    <location>
        <begin position="22"/>
        <end position="910"/>
    </location>
</feature>
<keyword evidence="11" id="KW-0645">Protease</keyword>
<comment type="catalytic activity">
    <reaction evidence="1">
        <text>Endopeptidase of broad specificity.</text>
        <dbReference type="EC" id="3.4.24.81"/>
    </reaction>
</comment>
<keyword evidence="6" id="KW-1133">Transmembrane helix</keyword>
<dbReference type="KEGG" id="csol:105365278"/>
<keyword evidence="4" id="KW-0862">Zinc</keyword>
<organism evidence="10 11">
    <name type="scientific">Ceratosolen solmsi marchali</name>
    <dbReference type="NCBI Taxonomy" id="326594"/>
    <lineage>
        <taxon>Eukaryota</taxon>
        <taxon>Metazoa</taxon>
        <taxon>Ecdysozoa</taxon>
        <taxon>Arthropoda</taxon>
        <taxon>Hexapoda</taxon>
        <taxon>Insecta</taxon>
        <taxon>Pterygota</taxon>
        <taxon>Neoptera</taxon>
        <taxon>Endopterygota</taxon>
        <taxon>Hymenoptera</taxon>
        <taxon>Apocrita</taxon>
        <taxon>Proctotrupomorpha</taxon>
        <taxon>Chalcidoidea</taxon>
        <taxon>Agaonidae</taxon>
        <taxon>Agaoninae</taxon>
        <taxon>Ceratosolen</taxon>
    </lineage>
</organism>
<gene>
    <name evidence="11" type="primary">LOC105365278</name>
</gene>
<dbReference type="PROSITE" id="PS50214">
    <property type="entry name" value="DISINTEGRIN_2"/>
    <property type="match status" value="1"/>
</dbReference>
<dbReference type="GO" id="GO:0004222">
    <property type="term" value="F:metalloendopeptidase activity"/>
    <property type="evidence" value="ECO:0007669"/>
    <property type="project" value="InterPro"/>
</dbReference>
<dbReference type="AlphaFoldDB" id="A0AAJ6YP89"/>
<feature type="active site" evidence="4">
    <location>
        <position position="440"/>
    </location>
</feature>
<keyword evidence="3" id="KW-0165">Cleavage on pair of basic residues</keyword>
<feature type="signal peptide" evidence="7">
    <location>
        <begin position="1"/>
        <end position="21"/>
    </location>
</feature>
<feature type="binding site" evidence="4">
    <location>
        <position position="439"/>
    </location>
    <ligand>
        <name>Zn(2+)</name>
        <dbReference type="ChEBI" id="CHEBI:29105"/>
        <note>catalytic</note>
    </ligand>
</feature>
<dbReference type="PROSITE" id="PS50215">
    <property type="entry name" value="ADAM_MEPRO"/>
    <property type="match status" value="1"/>
</dbReference>
<proteinExistence type="predicted"/>
<dbReference type="Gene3D" id="3.40.390.10">
    <property type="entry name" value="Collagenase (Catalytic Domain)"/>
    <property type="match status" value="1"/>
</dbReference>
<dbReference type="Pfam" id="PF21299">
    <property type="entry name" value="ADAM10_Cys-rich"/>
    <property type="match status" value="1"/>
</dbReference>